<keyword evidence="4" id="KW-1185">Reference proteome</keyword>
<protein>
    <submittedName>
        <fullName evidence="3">Uncharacterized protein</fullName>
    </submittedName>
</protein>
<dbReference type="RefSeq" id="WP_134566638.1">
    <property type="nucleotide sequence ID" value="NZ_SOFP01000040.1"/>
</dbReference>
<dbReference type="AlphaFoldDB" id="A0A4R8WU79"/>
<evidence type="ECO:0000256" key="2">
    <source>
        <dbReference type="SAM" id="SignalP"/>
    </source>
</evidence>
<proteinExistence type="predicted"/>
<organism evidence="3 4">
    <name type="scientific">Cryobacterium algoritolerans</name>
    <dbReference type="NCBI Taxonomy" id="1259184"/>
    <lineage>
        <taxon>Bacteria</taxon>
        <taxon>Bacillati</taxon>
        <taxon>Actinomycetota</taxon>
        <taxon>Actinomycetes</taxon>
        <taxon>Micrococcales</taxon>
        <taxon>Microbacteriaceae</taxon>
        <taxon>Cryobacterium</taxon>
    </lineage>
</organism>
<feature type="signal peptide" evidence="2">
    <location>
        <begin position="1"/>
        <end position="41"/>
    </location>
</feature>
<comment type="caution">
    <text evidence="3">The sequence shown here is derived from an EMBL/GenBank/DDBJ whole genome shotgun (WGS) entry which is preliminary data.</text>
</comment>
<feature type="chain" id="PRO_5020414086" evidence="2">
    <location>
        <begin position="42"/>
        <end position="281"/>
    </location>
</feature>
<accession>A0A4R8WU79</accession>
<dbReference type="OrthoDB" id="5108561at2"/>
<dbReference type="EMBL" id="SOFP01000040">
    <property type="protein sequence ID" value="TFC16376.1"/>
    <property type="molecule type" value="Genomic_DNA"/>
</dbReference>
<keyword evidence="2" id="KW-0732">Signal</keyword>
<sequence>MNENKIFQSPRASRTKRLTIGAASVLAAGALLGAGVQGASATPLTPAPGHTASSSASAESTSGDAFLASIQKELRGDLSHGKSVNEKAQKVAATLVDHAELFASLPANLQADLTTLKDASAADRAAAVQTIQTTALDGGYGEQIAKVALAVKNDPTHPLAAALHSALGEDTATGTDTAPSVTKLALGVVDNPALFSKLPAELQSALTDLKNAPAAEQDAAAQAIEKAALNGDYGHDIQKIVERIQAGAKSHSQGKNEAGADTHSDTKPGSTDTGAHAKAGN</sequence>
<dbReference type="Proteomes" id="UP000298412">
    <property type="component" value="Unassembled WGS sequence"/>
</dbReference>
<reference evidence="3 4" key="1">
    <citation type="submission" date="2019-03" db="EMBL/GenBank/DDBJ databases">
        <title>Genomics of glacier-inhabiting Cryobacterium strains.</title>
        <authorList>
            <person name="Liu Q."/>
            <person name="Xin Y.-H."/>
        </authorList>
    </citation>
    <scope>NUCLEOTIDE SEQUENCE [LARGE SCALE GENOMIC DNA]</scope>
    <source>
        <strain evidence="3 4">MDT1-3</strain>
    </source>
</reference>
<name>A0A4R8WU79_9MICO</name>
<evidence type="ECO:0000313" key="3">
    <source>
        <dbReference type="EMBL" id="TFC16376.1"/>
    </source>
</evidence>
<feature type="region of interest" description="Disordered" evidence="1">
    <location>
        <begin position="245"/>
        <end position="281"/>
    </location>
</feature>
<gene>
    <name evidence="3" type="ORF">E3O19_07455</name>
</gene>
<evidence type="ECO:0000313" key="4">
    <source>
        <dbReference type="Proteomes" id="UP000298412"/>
    </source>
</evidence>
<evidence type="ECO:0000256" key="1">
    <source>
        <dbReference type="SAM" id="MobiDB-lite"/>
    </source>
</evidence>